<evidence type="ECO:0000256" key="1">
    <source>
        <dbReference type="ARBA" id="ARBA00004141"/>
    </source>
</evidence>
<dbReference type="GO" id="GO:0055088">
    <property type="term" value="P:lipid homeostasis"/>
    <property type="evidence" value="ECO:0007669"/>
    <property type="project" value="TreeGrafter"/>
</dbReference>
<dbReference type="EMBL" id="JAGFBR010000775">
    <property type="protein sequence ID" value="KAH0435156.1"/>
    <property type="molecule type" value="Genomic_DNA"/>
</dbReference>
<dbReference type="PANTHER" id="PTHR13439:SF0">
    <property type="entry name" value="TOPOISOMERASE I DAMAGE AFFECTED PROTEIN 4"/>
    <property type="match status" value="1"/>
</dbReference>
<evidence type="ECO:0000259" key="7">
    <source>
        <dbReference type="PROSITE" id="PS50922"/>
    </source>
</evidence>
<keyword evidence="3 6" id="KW-1133">Transmembrane helix</keyword>
<protein>
    <recommendedName>
        <fullName evidence="7">TLC domain-containing protein</fullName>
    </recommendedName>
</protein>
<feature type="transmembrane region" description="Helical" evidence="6">
    <location>
        <begin position="77"/>
        <end position="100"/>
    </location>
</feature>
<evidence type="ECO:0000313" key="8">
    <source>
        <dbReference type="EMBL" id="KAH0435156.1"/>
    </source>
</evidence>
<dbReference type="InterPro" id="IPR050846">
    <property type="entry name" value="TLCD"/>
</dbReference>
<evidence type="ECO:0000256" key="4">
    <source>
        <dbReference type="ARBA" id="ARBA00023136"/>
    </source>
</evidence>
<feature type="domain" description="TLC" evidence="7">
    <location>
        <begin position="114"/>
        <end position="318"/>
    </location>
</feature>
<gene>
    <name evidence="8" type="ORF">IEQ34_026681</name>
</gene>
<dbReference type="Pfam" id="PF03798">
    <property type="entry name" value="TRAM_LAG1_CLN8"/>
    <property type="match status" value="1"/>
</dbReference>
<feature type="transmembrane region" description="Helical" evidence="6">
    <location>
        <begin position="161"/>
        <end position="186"/>
    </location>
</feature>
<evidence type="ECO:0000256" key="5">
    <source>
        <dbReference type="PROSITE-ProRule" id="PRU00205"/>
    </source>
</evidence>
<dbReference type="AlphaFoldDB" id="A0AAV7FLR4"/>
<dbReference type="GO" id="GO:0016020">
    <property type="term" value="C:membrane"/>
    <property type="evidence" value="ECO:0007669"/>
    <property type="project" value="UniProtKB-SubCell"/>
</dbReference>
<proteinExistence type="predicted"/>
<evidence type="ECO:0000256" key="6">
    <source>
        <dbReference type="SAM" id="Phobius"/>
    </source>
</evidence>
<dbReference type="GO" id="GO:0005783">
    <property type="term" value="C:endoplasmic reticulum"/>
    <property type="evidence" value="ECO:0007669"/>
    <property type="project" value="TreeGrafter"/>
</dbReference>
<comment type="caution">
    <text evidence="8">The sequence shown here is derived from an EMBL/GenBank/DDBJ whole genome shotgun (WGS) entry which is preliminary data.</text>
</comment>
<dbReference type="SMART" id="SM00724">
    <property type="entry name" value="TLC"/>
    <property type="match status" value="1"/>
</dbReference>
<dbReference type="InterPro" id="IPR006634">
    <property type="entry name" value="TLC-dom"/>
</dbReference>
<keyword evidence="9" id="KW-1185">Reference proteome</keyword>
<dbReference type="PROSITE" id="PS50922">
    <property type="entry name" value="TLC"/>
    <property type="match status" value="1"/>
</dbReference>
<reference evidence="8 9" key="1">
    <citation type="journal article" date="2021" name="Hortic Res">
        <title>Chromosome-scale assembly of the Dendrobium chrysotoxum genome enhances the understanding of orchid evolution.</title>
        <authorList>
            <person name="Zhang Y."/>
            <person name="Zhang G.Q."/>
            <person name="Zhang D."/>
            <person name="Liu X.D."/>
            <person name="Xu X.Y."/>
            <person name="Sun W.H."/>
            <person name="Yu X."/>
            <person name="Zhu X."/>
            <person name="Wang Z.W."/>
            <person name="Zhao X."/>
            <person name="Zhong W.Y."/>
            <person name="Chen H."/>
            <person name="Yin W.L."/>
            <person name="Huang T."/>
            <person name="Niu S.C."/>
            <person name="Liu Z.J."/>
        </authorList>
    </citation>
    <scope>NUCLEOTIDE SEQUENCE [LARGE SCALE GENOMIC DNA]</scope>
    <source>
        <strain evidence="8">Lindl</strain>
    </source>
</reference>
<evidence type="ECO:0000256" key="2">
    <source>
        <dbReference type="ARBA" id="ARBA00022692"/>
    </source>
</evidence>
<evidence type="ECO:0000256" key="3">
    <source>
        <dbReference type="ARBA" id="ARBA00022989"/>
    </source>
</evidence>
<comment type="subcellular location">
    <subcellularLocation>
        <location evidence="1">Membrane</location>
        <topology evidence="1">Multi-pass membrane protein</topology>
    </subcellularLocation>
</comment>
<feature type="transmembrane region" description="Helical" evidence="6">
    <location>
        <begin position="121"/>
        <end position="141"/>
    </location>
</feature>
<evidence type="ECO:0000313" key="9">
    <source>
        <dbReference type="Proteomes" id="UP000775213"/>
    </source>
</evidence>
<organism evidence="8 9">
    <name type="scientific">Dendrobium chrysotoxum</name>
    <name type="common">Orchid</name>
    <dbReference type="NCBI Taxonomy" id="161865"/>
    <lineage>
        <taxon>Eukaryota</taxon>
        <taxon>Viridiplantae</taxon>
        <taxon>Streptophyta</taxon>
        <taxon>Embryophyta</taxon>
        <taxon>Tracheophyta</taxon>
        <taxon>Spermatophyta</taxon>
        <taxon>Magnoliopsida</taxon>
        <taxon>Liliopsida</taxon>
        <taxon>Asparagales</taxon>
        <taxon>Orchidaceae</taxon>
        <taxon>Epidendroideae</taxon>
        <taxon>Malaxideae</taxon>
        <taxon>Dendrobiinae</taxon>
        <taxon>Dendrobium</taxon>
    </lineage>
</organism>
<keyword evidence="4 5" id="KW-0472">Membrane</keyword>
<dbReference type="Proteomes" id="UP000775213">
    <property type="component" value="Unassembled WGS sequence"/>
</dbReference>
<sequence>MVGRAVGVSQLDPTWTRPGKGQFNYSEVVRRVRDGEIEAIINDHELNNVTKNIMALNVEQNPIEEEMVGNFGSTEQILWPVSFISGIFMCKIVYEITGLISREFFKGYHSLSKPTKIEWNNRGFSTFHAILVAAISFYLLVLSDLFKERTAVGSIIDRKSLLSDSLCGISIGYFFTDLGMILWYFPALGGMEYVLHHVLSMYAILLSLISGQAQYYILMVLFSEITTPFVNLRWYLDAYGQKSSMLYICNGVALFLGWLAARILLFIFFFAHMYLHFDQVRTIFPLGFYSILSVPPLIAVMNAYWFLKIFKGLVKTLSRKRHAQ</sequence>
<keyword evidence="2 5" id="KW-0812">Transmembrane</keyword>
<name>A0AAV7FLR4_DENCH</name>
<feature type="transmembrane region" description="Helical" evidence="6">
    <location>
        <begin position="286"/>
        <end position="307"/>
    </location>
</feature>
<feature type="transmembrane region" description="Helical" evidence="6">
    <location>
        <begin position="248"/>
        <end position="274"/>
    </location>
</feature>
<dbReference type="PANTHER" id="PTHR13439">
    <property type="entry name" value="CT120 PROTEIN"/>
    <property type="match status" value="1"/>
</dbReference>
<accession>A0AAV7FLR4</accession>